<organism evidence="2 3">
    <name type="scientific">Sanguibacteroides justesenii</name>
    <dbReference type="NCBI Taxonomy" id="1547597"/>
    <lineage>
        <taxon>Bacteria</taxon>
        <taxon>Pseudomonadati</taxon>
        <taxon>Bacteroidota</taxon>
        <taxon>Bacteroidia</taxon>
        <taxon>Bacteroidales</taxon>
        <taxon>Porphyromonadaceae</taxon>
        <taxon>Sanguibacteroides</taxon>
    </lineage>
</organism>
<dbReference type="AlphaFoldDB" id="A0A0C3ND55"/>
<accession>A0A0C3ND55</accession>
<dbReference type="RefSeq" id="WP_110688643.1">
    <property type="nucleotide sequence ID" value="NZ_JPIU01000040.1"/>
</dbReference>
<keyword evidence="3" id="KW-1185">Reference proteome</keyword>
<feature type="domain" description="Golvesin/Xly CBD-like" evidence="1">
    <location>
        <begin position="6"/>
        <end position="117"/>
    </location>
</feature>
<proteinExistence type="predicted"/>
<dbReference type="Proteomes" id="UP000031980">
    <property type="component" value="Unassembled WGS sequence"/>
</dbReference>
<evidence type="ECO:0000313" key="2">
    <source>
        <dbReference type="EMBL" id="KIO44027.1"/>
    </source>
</evidence>
<name>A0A0C3ND55_9PORP</name>
<evidence type="ECO:0000313" key="3">
    <source>
        <dbReference type="Proteomes" id="UP000031980"/>
    </source>
</evidence>
<gene>
    <name evidence="2" type="ORF">BA92_11625</name>
</gene>
<sequence length="125" mass="14289">MKSAYFKSVSSGKQKVVWNVTFPQKGKHEVFFYYTEFGDLDSFTIGVPENLKILRSYTVFDGKKEQEVIISLSKKEKGTWVSLGIFDFSINARVTLSDKAINKDYRQGLVTDAVKWVKIISSDVF</sequence>
<dbReference type="EMBL" id="JPIU01000040">
    <property type="protein sequence ID" value="KIO44027.1"/>
    <property type="molecule type" value="Genomic_DNA"/>
</dbReference>
<dbReference type="Pfam" id="PF25275">
    <property type="entry name" value="Golvesin_C"/>
    <property type="match status" value="1"/>
</dbReference>
<evidence type="ECO:0000259" key="1">
    <source>
        <dbReference type="Pfam" id="PF25275"/>
    </source>
</evidence>
<dbReference type="InterPro" id="IPR033803">
    <property type="entry name" value="CBD-like_Golvesin-Xly"/>
</dbReference>
<protein>
    <recommendedName>
        <fullName evidence="1">Golvesin/Xly CBD-like domain-containing protein</fullName>
    </recommendedName>
</protein>
<reference evidence="2 3" key="1">
    <citation type="submission" date="2014-07" db="EMBL/GenBank/DDBJ databases">
        <title>Porphyromonadaceae bacterium OUH 308042 = ATCC BAA-2681 = DSM 28342 draft genome.</title>
        <authorList>
            <person name="Sydenham T.V."/>
            <person name="Hasman H."/>
            <person name="Justensen U.S."/>
        </authorList>
    </citation>
    <scope>NUCLEOTIDE SEQUENCE [LARGE SCALE GENOMIC DNA]</scope>
    <source>
        <strain evidence="2 3">OUH 308042</strain>
    </source>
</reference>
<comment type="caution">
    <text evidence="2">The sequence shown here is derived from an EMBL/GenBank/DDBJ whole genome shotgun (WGS) entry which is preliminary data.</text>
</comment>